<keyword evidence="2" id="KW-1185">Reference proteome</keyword>
<dbReference type="STRING" id="1433126.BN938_2566"/>
<evidence type="ECO:0000313" key="1">
    <source>
        <dbReference type="EMBL" id="CDN32636.1"/>
    </source>
</evidence>
<gene>
    <name evidence="1" type="ORF">BN938_2566</name>
</gene>
<sequence length="78" mass="8965">MLAYSNLNPETTAMYAMDESEFRSAELSGLFRNLNQIEGETKIEVWKYPPVAVNNVVDKLSLFLTLKNNKDPRVEKEL</sequence>
<evidence type="ECO:0000313" key="2">
    <source>
        <dbReference type="Proteomes" id="UP000027616"/>
    </source>
</evidence>
<dbReference type="AlphaFoldDB" id="A0A060RAG6"/>
<accession>A0A060RAG6</accession>
<dbReference type="HOGENOM" id="CLU_2618147_0_0_10"/>
<dbReference type="KEGG" id="rbc:BN938_2566"/>
<dbReference type="EMBL" id="HG934468">
    <property type="protein sequence ID" value="CDN32636.1"/>
    <property type="molecule type" value="Genomic_DNA"/>
</dbReference>
<dbReference type="Proteomes" id="UP000027616">
    <property type="component" value="Chromosome I"/>
</dbReference>
<proteinExistence type="predicted"/>
<organism evidence="1 2">
    <name type="scientific">Mucinivorans hirudinis</name>
    <dbReference type="NCBI Taxonomy" id="1433126"/>
    <lineage>
        <taxon>Bacteria</taxon>
        <taxon>Pseudomonadati</taxon>
        <taxon>Bacteroidota</taxon>
        <taxon>Bacteroidia</taxon>
        <taxon>Bacteroidales</taxon>
        <taxon>Rikenellaceae</taxon>
        <taxon>Mucinivorans</taxon>
    </lineage>
</organism>
<protein>
    <submittedName>
        <fullName evidence="1">Uncharacterized protein</fullName>
    </submittedName>
</protein>
<reference evidence="1 2" key="1">
    <citation type="journal article" date="2015" name="Genome Announc.">
        <title>Complete Genome Sequence of the Novel Leech Symbiont Mucinivorans hirudinis M3T.</title>
        <authorList>
            <person name="Nelson M.C."/>
            <person name="Bomar L."/>
            <person name="Graf J."/>
        </authorList>
    </citation>
    <scope>NUCLEOTIDE SEQUENCE [LARGE SCALE GENOMIC DNA]</scope>
    <source>
        <strain evidence="2">M3</strain>
    </source>
</reference>
<name>A0A060RAG6_9BACT</name>